<proteinExistence type="predicted"/>
<dbReference type="RefSeq" id="WP_074297691.1">
    <property type="nucleotide sequence ID" value="NZ_FSRU01000002.1"/>
</dbReference>
<name>A0A1N6KG18_9BURK</name>
<dbReference type="EMBL" id="FSRU01000002">
    <property type="protein sequence ID" value="SIO55287.1"/>
    <property type="molecule type" value="Genomic_DNA"/>
</dbReference>
<keyword evidence="3" id="KW-1185">Reference proteome</keyword>
<accession>A0A1N6KG18</accession>
<gene>
    <name evidence="2" type="ORF">SAMN05444165_3538</name>
</gene>
<protein>
    <submittedName>
        <fullName evidence="2">Uncharacterized protein</fullName>
    </submittedName>
</protein>
<sequence>MLQPPVTIVPVQTGALSAVSPVSPVSGTSADGAGAGASPLERLLASAQDKQDTSTQQLSQHLDRIGSGGLSTSDLLRLQVDLNAFEVQVQMTVRVADVVGTSIQTLTQRS</sequence>
<reference evidence="2 3" key="1">
    <citation type="submission" date="2016-11" db="EMBL/GenBank/DDBJ databases">
        <authorList>
            <person name="Jaros S."/>
            <person name="Januszkiewicz K."/>
            <person name="Wedrychowicz H."/>
        </authorList>
    </citation>
    <scope>NUCLEOTIDE SEQUENCE [LARGE SCALE GENOMIC DNA]</scope>
    <source>
        <strain evidence="2 3">GAS95</strain>
    </source>
</reference>
<organism evidence="2 3">
    <name type="scientific">Paraburkholderia phenazinium</name>
    <dbReference type="NCBI Taxonomy" id="60549"/>
    <lineage>
        <taxon>Bacteria</taxon>
        <taxon>Pseudomonadati</taxon>
        <taxon>Pseudomonadota</taxon>
        <taxon>Betaproteobacteria</taxon>
        <taxon>Burkholderiales</taxon>
        <taxon>Burkholderiaceae</taxon>
        <taxon>Paraburkholderia</taxon>
    </lineage>
</organism>
<feature type="region of interest" description="Disordered" evidence="1">
    <location>
        <begin position="19"/>
        <end position="38"/>
    </location>
</feature>
<evidence type="ECO:0000256" key="1">
    <source>
        <dbReference type="SAM" id="MobiDB-lite"/>
    </source>
</evidence>
<dbReference type="AlphaFoldDB" id="A0A1N6KG18"/>
<evidence type="ECO:0000313" key="2">
    <source>
        <dbReference type="EMBL" id="SIO55287.1"/>
    </source>
</evidence>
<evidence type="ECO:0000313" key="3">
    <source>
        <dbReference type="Proteomes" id="UP000185151"/>
    </source>
</evidence>
<dbReference type="Proteomes" id="UP000185151">
    <property type="component" value="Unassembled WGS sequence"/>
</dbReference>
<dbReference type="OrthoDB" id="9102154at2"/>